<reference evidence="3 4" key="1">
    <citation type="journal article" date="2007" name="Int. J. Syst. Evol. Microbiol.">
        <title>Description of Pelomonas aquatica sp. nov. and Pelomonas puraquae sp. nov., isolated from industrial and haemodialysis water.</title>
        <authorList>
            <person name="Gomila M."/>
            <person name="Bowien B."/>
            <person name="Falsen E."/>
            <person name="Moore E.R."/>
            <person name="Lalucat J."/>
        </authorList>
    </citation>
    <scope>NUCLEOTIDE SEQUENCE [LARGE SCALE GENOMIC DNA]</scope>
    <source>
        <strain evidence="3 4">CCUG 52769</strain>
    </source>
</reference>
<organism evidence="3 4">
    <name type="scientific">Roseateles puraquae</name>
    <dbReference type="NCBI Taxonomy" id="431059"/>
    <lineage>
        <taxon>Bacteria</taxon>
        <taxon>Pseudomonadati</taxon>
        <taxon>Pseudomonadota</taxon>
        <taxon>Betaproteobacteria</taxon>
        <taxon>Burkholderiales</taxon>
        <taxon>Sphaerotilaceae</taxon>
        <taxon>Roseateles</taxon>
    </lineage>
</organism>
<evidence type="ECO:0000259" key="2">
    <source>
        <dbReference type="Pfam" id="PF07589"/>
    </source>
</evidence>
<evidence type="ECO:0000256" key="1">
    <source>
        <dbReference type="SAM" id="SignalP"/>
    </source>
</evidence>
<name>A0A254N912_9BURK</name>
<sequence length="275" mass="28048">MGHGQSRGRRFPFLDFTMTKTLLSLALAAATALPAHAALTAGDIAIIGRINNGSPDSFVFVALSNIAAGEVVYFTDNGWNGSAFRGATATDGDGNENLTRWTATSAVSAGTIISSIGGGFTTSGSIAGTTAGSYASLALGQSGDQIYAFQNSNATNPLFNTATQTHLFAFDDTNGFENATDSGSGNVTPGLTAGSTALSLAFSSSTSIHVKTSVLAGAAKTKDEWLATFADAQNWETGALPTGSIAVSAVPEPQTYALMLSGLLAVGFIARRRRG</sequence>
<accession>A0A254N912</accession>
<dbReference type="Proteomes" id="UP000197446">
    <property type="component" value="Unassembled WGS sequence"/>
</dbReference>
<comment type="caution">
    <text evidence="3">The sequence shown here is derived from an EMBL/GenBank/DDBJ whole genome shotgun (WGS) entry which is preliminary data.</text>
</comment>
<evidence type="ECO:0000313" key="4">
    <source>
        <dbReference type="Proteomes" id="UP000197446"/>
    </source>
</evidence>
<keyword evidence="4" id="KW-1185">Reference proteome</keyword>
<gene>
    <name evidence="3" type="ORF">CDO81_21530</name>
</gene>
<dbReference type="EMBL" id="NISI01000011">
    <property type="protein sequence ID" value="OWR01918.1"/>
    <property type="molecule type" value="Genomic_DNA"/>
</dbReference>
<feature type="chain" id="PRO_5012897196" description="Ice-binding protein C-terminal domain-containing protein" evidence="1">
    <location>
        <begin position="38"/>
        <end position="275"/>
    </location>
</feature>
<dbReference type="AlphaFoldDB" id="A0A254N912"/>
<feature type="domain" description="Ice-binding protein C-terminal" evidence="2">
    <location>
        <begin position="249"/>
        <end position="274"/>
    </location>
</feature>
<dbReference type="Pfam" id="PF07589">
    <property type="entry name" value="PEP-CTERM"/>
    <property type="match status" value="1"/>
</dbReference>
<feature type="signal peptide" evidence="1">
    <location>
        <begin position="1"/>
        <end position="37"/>
    </location>
</feature>
<proteinExistence type="predicted"/>
<dbReference type="InterPro" id="IPR013424">
    <property type="entry name" value="Ice-binding_C"/>
</dbReference>
<dbReference type="NCBIfam" id="TIGR02595">
    <property type="entry name" value="PEP_CTERM"/>
    <property type="match status" value="1"/>
</dbReference>
<protein>
    <recommendedName>
        <fullName evidence="2">Ice-binding protein C-terminal domain-containing protein</fullName>
    </recommendedName>
</protein>
<keyword evidence="1" id="KW-0732">Signal</keyword>
<evidence type="ECO:0000313" key="3">
    <source>
        <dbReference type="EMBL" id="OWR01918.1"/>
    </source>
</evidence>